<accession>K0KRG1</accession>
<dbReference type="eggNOG" id="KOG2997">
    <property type="taxonomic scope" value="Eukaryota"/>
</dbReference>
<dbReference type="Proteomes" id="UP000009328">
    <property type="component" value="Unassembled WGS sequence"/>
</dbReference>
<dbReference type="EMBL" id="CAIF01000208">
    <property type="protein sequence ID" value="CCH45726.1"/>
    <property type="molecule type" value="Genomic_DNA"/>
</dbReference>
<evidence type="ECO:0000259" key="3">
    <source>
        <dbReference type="Pfam" id="PF19270"/>
    </source>
</evidence>
<dbReference type="HOGENOM" id="CLU_017706_1_0_1"/>
<organism evidence="4 5">
    <name type="scientific">Wickerhamomyces ciferrii (strain ATCC 14091 / BCRC 22168 / CBS 111 / JCM 3599 / NBRC 0793 / NRRL Y-1031 F-60-10)</name>
    <name type="common">Yeast</name>
    <name type="synonym">Pichia ciferrii</name>
    <dbReference type="NCBI Taxonomy" id="1206466"/>
    <lineage>
        <taxon>Eukaryota</taxon>
        <taxon>Fungi</taxon>
        <taxon>Dikarya</taxon>
        <taxon>Ascomycota</taxon>
        <taxon>Saccharomycotina</taxon>
        <taxon>Saccharomycetes</taxon>
        <taxon>Phaffomycetales</taxon>
        <taxon>Wickerhamomycetaceae</taxon>
        <taxon>Wickerhamomyces</taxon>
    </lineage>
</organism>
<evidence type="ECO:0000256" key="1">
    <source>
        <dbReference type="ARBA" id="ARBA00022786"/>
    </source>
</evidence>
<dbReference type="PANTHER" id="PTHR12874">
    <property type="entry name" value="F-BOX ONLY PROTEIN 48-RELATED"/>
    <property type="match status" value="1"/>
</dbReference>
<dbReference type="GO" id="GO:0019005">
    <property type="term" value="C:SCF ubiquitin ligase complex"/>
    <property type="evidence" value="ECO:0007669"/>
    <property type="project" value="TreeGrafter"/>
</dbReference>
<sequence length="324" mass="38036">MDISTEQRALEVYEKGVAKESIGSLAFKIHKDVEKLYRQKLHDEYHQDIQQRISTTPNQLLDNIKGLSINDQEDEEQLDPCWILNILTDDILIEIITYLIRKDPSSHVKLSYTCKRLNSLCFSSISYKTLSKLIYPYQQYSSTSQQLNNITTDQELMVQNWDFNWELMLMDRPFIKYHGTYISKVSYISQGAADYSFYAPVKLVTYFRYLRFHPDGTVLKMTTTDEPTIIIPVFNKLNVGKWLSASIARFSLEMDGRVLLESVNESYKFIEELQISNLGDRKFHRLNWINSFTEKKSDGERGYFSLKKEKPFNFSNVKSYTVEY</sequence>
<dbReference type="GO" id="GO:0005737">
    <property type="term" value="C:cytoplasm"/>
    <property type="evidence" value="ECO:0007669"/>
    <property type="project" value="TreeGrafter"/>
</dbReference>
<dbReference type="STRING" id="1206466.K0KRG1"/>
<feature type="domain" description="F-box protein Hrt3/FBXO9 C-terminal" evidence="3">
    <location>
        <begin position="156"/>
        <end position="227"/>
    </location>
</feature>
<evidence type="ECO:0000259" key="2">
    <source>
        <dbReference type="Pfam" id="PF00646"/>
    </source>
</evidence>
<proteinExistence type="predicted"/>
<keyword evidence="1" id="KW-0833">Ubl conjugation pathway</keyword>
<feature type="domain" description="F-box" evidence="2">
    <location>
        <begin position="86"/>
        <end position="128"/>
    </location>
</feature>
<dbReference type="AlphaFoldDB" id="K0KRG1"/>
<dbReference type="InParanoid" id="K0KRG1"/>
<evidence type="ECO:0000313" key="4">
    <source>
        <dbReference type="EMBL" id="CCH45726.1"/>
    </source>
</evidence>
<dbReference type="CDD" id="cd09917">
    <property type="entry name" value="F-box_SF"/>
    <property type="match status" value="1"/>
</dbReference>
<gene>
    <name evidence="4" type="ORF">BN7_5312</name>
</gene>
<dbReference type="SUPFAM" id="SSF81383">
    <property type="entry name" value="F-box domain"/>
    <property type="match status" value="1"/>
</dbReference>
<protein>
    <submittedName>
        <fullName evidence="4">F-box protein</fullName>
    </submittedName>
</protein>
<dbReference type="PANTHER" id="PTHR12874:SF9">
    <property type="entry name" value="F-BOX ONLY PROTEIN 48"/>
    <property type="match status" value="1"/>
</dbReference>
<dbReference type="Pfam" id="PF19270">
    <property type="entry name" value="FBO_C"/>
    <property type="match status" value="1"/>
</dbReference>
<dbReference type="GO" id="GO:0031146">
    <property type="term" value="P:SCF-dependent proteasomal ubiquitin-dependent protein catabolic process"/>
    <property type="evidence" value="ECO:0007669"/>
    <property type="project" value="TreeGrafter"/>
</dbReference>
<evidence type="ECO:0000313" key="5">
    <source>
        <dbReference type="Proteomes" id="UP000009328"/>
    </source>
</evidence>
<dbReference type="FunCoup" id="K0KRG1">
    <property type="interactions" value="143"/>
</dbReference>
<name>K0KRG1_WICCF</name>
<dbReference type="Pfam" id="PF00646">
    <property type="entry name" value="F-box"/>
    <property type="match status" value="1"/>
</dbReference>
<reference evidence="4 5" key="1">
    <citation type="journal article" date="2012" name="Eukaryot. Cell">
        <title>Draft genome sequence of Wickerhamomyces ciferrii NRRL Y-1031 F-60-10.</title>
        <authorList>
            <person name="Schneider J."/>
            <person name="Andrea H."/>
            <person name="Blom J."/>
            <person name="Jaenicke S."/>
            <person name="Ruckert C."/>
            <person name="Schorsch C."/>
            <person name="Szczepanowski R."/>
            <person name="Farwick M."/>
            <person name="Goesmann A."/>
            <person name="Puhler A."/>
            <person name="Schaffer S."/>
            <person name="Tauch A."/>
            <person name="Kohler T."/>
            <person name="Brinkrolf K."/>
        </authorList>
    </citation>
    <scope>NUCLEOTIDE SEQUENCE [LARGE SCALE GENOMIC DNA]</scope>
    <source>
        <strain evidence="5">ATCC 14091 / BCRC 22168 / CBS 111 / JCM 3599 / NBRC 0793 / NRRL Y-1031 F-60-10</strain>
    </source>
</reference>
<comment type="caution">
    <text evidence="4">The sequence shown here is derived from an EMBL/GenBank/DDBJ whole genome shotgun (WGS) entry which is preliminary data.</text>
</comment>
<dbReference type="InterPro" id="IPR001810">
    <property type="entry name" value="F-box_dom"/>
</dbReference>
<dbReference type="InterPro" id="IPR036047">
    <property type="entry name" value="F-box-like_dom_sf"/>
</dbReference>
<keyword evidence="5" id="KW-1185">Reference proteome</keyword>
<dbReference type="InterPro" id="IPR045464">
    <property type="entry name" value="Hrt3/FBXO9_C"/>
</dbReference>